<feature type="binding site" evidence="5">
    <location>
        <position position="264"/>
    </location>
    <ligand>
        <name>pyridoxal 5'-phosphate</name>
        <dbReference type="ChEBI" id="CHEBI:597326"/>
    </ligand>
</feature>
<name>A0ABQ6YVK9_9ENTE</name>
<feature type="binding site" evidence="5">
    <location>
        <position position="263"/>
    </location>
    <ligand>
        <name>N(2)-acetyl-L-ornithine</name>
        <dbReference type="ChEBI" id="CHEBI:57805"/>
    </ligand>
</feature>
<evidence type="ECO:0000256" key="5">
    <source>
        <dbReference type="HAMAP-Rule" id="MF_01107"/>
    </source>
</evidence>
<accession>A0ABQ6YVK9</accession>
<comment type="cofactor">
    <cofactor evidence="5">
        <name>pyridoxal 5'-phosphate</name>
        <dbReference type="ChEBI" id="CHEBI:597326"/>
    </cofactor>
    <text evidence="5">Binds 1 pyridoxal phosphate per subunit.</text>
</comment>
<comment type="catalytic activity">
    <reaction evidence="5">
        <text>N(2)-acetyl-L-ornithine + 2-oxoglutarate = N-acetyl-L-glutamate 5-semialdehyde + L-glutamate</text>
        <dbReference type="Rhea" id="RHEA:18049"/>
        <dbReference type="ChEBI" id="CHEBI:16810"/>
        <dbReference type="ChEBI" id="CHEBI:29123"/>
        <dbReference type="ChEBI" id="CHEBI:29985"/>
        <dbReference type="ChEBI" id="CHEBI:57805"/>
        <dbReference type="EC" id="2.6.1.11"/>
    </reaction>
</comment>
<dbReference type="InterPro" id="IPR015421">
    <property type="entry name" value="PyrdxlP-dep_Trfase_major"/>
</dbReference>
<comment type="similarity">
    <text evidence="5">Belongs to the class-III pyridoxal-phosphate-dependent aminotransferase family. ArgD subfamily.</text>
</comment>
<keyword evidence="7" id="KW-1185">Reference proteome</keyword>
<comment type="miscellaneous">
    <text evidence="5">May also have succinyldiaminopimelate aminotransferase activity, thus carrying out the corresponding step in lysine biosynthesis.</text>
</comment>
<comment type="subcellular location">
    <subcellularLocation>
        <location evidence="5">Cytoplasm</location>
    </subcellularLocation>
</comment>
<dbReference type="EC" id="2.6.1.11" evidence="5"/>
<proteinExistence type="inferred from homology"/>
<keyword evidence="3 5" id="KW-0808">Transferase</keyword>
<evidence type="ECO:0000256" key="3">
    <source>
        <dbReference type="ARBA" id="ARBA00022679"/>
    </source>
</evidence>
<gene>
    <name evidence="5 6" type="primary">argD</name>
    <name evidence="6" type="ORF">BAU17_09855</name>
</gene>
<keyword evidence="1 5" id="KW-0032">Aminotransferase</keyword>
<keyword evidence="4 5" id="KW-0663">Pyridoxal phosphate</keyword>
<dbReference type="InterPro" id="IPR049704">
    <property type="entry name" value="Aminotrans_3_PPA_site"/>
</dbReference>
<evidence type="ECO:0000313" key="7">
    <source>
        <dbReference type="Proteomes" id="UP000782705"/>
    </source>
</evidence>
<sequence length="379" mass="41304">MSYLFSNYARKAFEIVSGQDCYVTDNQGKTYLDFTSGIGVMNVGYNQPQLNDALMKQAAEIWHTPNLYHNQLQEKVAQQLARDLDYLAFFCNSGAEANEAAIKLARKATGKSEIITFTNSFHGRTYGAMSATGQASIQKGFEPLVPDFIHVPYNDVEALKAVITEQTAAVMLELIQGEGGVTVADATWIKEVVQLCHENNMLLIVDEVQTGIGRTGSLFAFEQFGFEPDIFTLAKGLGNGFPIGAMLGKKELTHSFGPGSHGSTFGGNKLGMAVASEVLAMLTPDFLAQVMHKSQQLFTALQTIDSDYILDIRGLGFMVGIELQADISVATILEQLEVEGLLALRAGTNTLRLLPPLIMTEEELLVGVEKIKKVLAKNH</sequence>
<keyword evidence="2 5" id="KW-0028">Amino-acid biosynthesis</keyword>
<dbReference type="Gene3D" id="3.90.1150.10">
    <property type="entry name" value="Aspartate Aminotransferase, domain 1"/>
    <property type="match status" value="1"/>
</dbReference>
<dbReference type="InterPro" id="IPR050103">
    <property type="entry name" value="Class-III_PLP-dep_AT"/>
</dbReference>
<comment type="pathway">
    <text evidence="5">Amino-acid biosynthesis; L-arginine biosynthesis; N(2)-acetyl-L-ornithine from L-glutamate: step 4/4.</text>
</comment>
<keyword evidence="5" id="KW-0055">Arginine biosynthesis</keyword>
<evidence type="ECO:0000256" key="4">
    <source>
        <dbReference type="ARBA" id="ARBA00022898"/>
    </source>
</evidence>
<dbReference type="Proteomes" id="UP000782705">
    <property type="component" value="Unassembled WGS sequence"/>
</dbReference>
<dbReference type="NCBIfam" id="TIGR00707">
    <property type="entry name" value="argD"/>
    <property type="match status" value="1"/>
</dbReference>
<dbReference type="PANTHER" id="PTHR11986">
    <property type="entry name" value="AMINOTRANSFERASE CLASS III"/>
    <property type="match status" value="1"/>
</dbReference>
<dbReference type="PANTHER" id="PTHR11986:SF79">
    <property type="entry name" value="ACETYLORNITHINE AMINOTRANSFERASE, MITOCHONDRIAL"/>
    <property type="match status" value="1"/>
</dbReference>
<dbReference type="PROSITE" id="PS00600">
    <property type="entry name" value="AA_TRANSFER_CLASS_3"/>
    <property type="match status" value="1"/>
</dbReference>
<comment type="caution">
    <text evidence="6">The sequence shown here is derived from an EMBL/GenBank/DDBJ whole genome shotgun (WGS) entry which is preliminary data.</text>
</comment>
<reference evidence="6 7" key="1">
    <citation type="submission" date="2016-06" db="EMBL/GenBank/DDBJ databases">
        <title>Four novel species of enterococci isolated from chicken manure.</title>
        <authorList>
            <person name="Van Tyne D."/>
        </authorList>
    </citation>
    <scope>NUCLEOTIDE SEQUENCE [LARGE SCALE GENOMIC DNA]</scope>
    <source>
        <strain evidence="6 7">CU12B</strain>
    </source>
</reference>
<dbReference type="HAMAP" id="MF_01107">
    <property type="entry name" value="ArgD_aminotrans_3"/>
    <property type="match status" value="1"/>
</dbReference>
<comment type="subunit">
    <text evidence="5">Homodimer.</text>
</comment>
<keyword evidence="5" id="KW-0963">Cytoplasm</keyword>
<dbReference type="RefSeq" id="WP_161903437.1">
    <property type="nucleotide sequence ID" value="NZ_MAEL01000062.1"/>
</dbReference>
<evidence type="ECO:0000313" key="6">
    <source>
        <dbReference type="EMBL" id="KAF1301117.1"/>
    </source>
</evidence>
<dbReference type="CDD" id="cd00610">
    <property type="entry name" value="OAT_like"/>
    <property type="match status" value="1"/>
</dbReference>
<feature type="binding site" evidence="5">
    <location>
        <position position="124"/>
    </location>
    <ligand>
        <name>N(2)-acetyl-L-ornithine</name>
        <dbReference type="ChEBI" id="CHEBI:57805"/>
    </ligand>
</feature>
<feature type="binding site" evidence="5">
    <location>
        <position position="121"/>
    </location>
    <ligand>
        <name>pyridoxal 5'-phosphate</name>
        <dbReference type="ChEBI" id="CHEBI:597326"/>
    </ligand>
</feature>
<dbReference type="InterPro" id="IPR005814">
    <property type="entry name" value="Aminotrans_3"/>
</dbReference>
<dbReference type="Pfam" id="PF00202">
    <property type="entry name" value="Aminotran_3"/>
    <property type="match status" value="1"/>
</dbReference>
<evidence type="ECO:0000256" key="2">
    <source>
        <dbReference type="ARBA" id="ARBA00022605"/>
    </source>
</evidence>
<dbReference type="NCBIfam" id="NF002325">
    <property type="entry name" value="PRK01278.1"/>
    <property type="match status" value="1"/>
</dbReference>
<feature type="binding site" evidence="5">
    <location>
        <begin position="94"/>
        <end position="95"/>
    </location>
    <ligand>
        <name>pyridoxal 5'-phosphate</name>
        <dbReference type="ChEBI" id="CHEBI:597326"/>
    </ligand>
</feature>
<dbReference type="InterPro" id="IPR015424">
    <property type="entry name" value="PyrdxlP-dep_Trfase"/>
</dbReference>
<dbReference type="SUPFAM" id="SSF53383">
    <property type="entry name" value="PLP-dependent transferases"/>
    <property type="match status" value="1"/>
</dbReference>
<feature type="binding site" evidence="5">
    <location>
        <begin position="206"/>
        <end position="209"/>
    </location>
    <ligand>
        <name>pyridoxal 5'-phosphate</name>
        <dbReference type="ChEBI" id="CHEBI:597326"/>
    </ligand>
</feature>
<protein>
    <recommendedName>
        <fullName evidence="5">Acetylornithine aminotransferase</fullName>
        <shortName evidence="5">ACOAT</shortName>
        <ecNumber evidence="5">2.6.1.11</ecNumber>
    </recommendedName>
</protein>
<dbReference type="EMBL" id="MAEL01000062">
    <property type="protein sequence ID" value="KAF1301117.1"/>
    <property type="molecule type" value="Genomic_DNA"/>
</dbReference>
<evidence type="ECO:0000256" key="1">
    <source>
        <dbReference type="ARBA" id="ARBA00022576"/>
    </source>
</evidence>
<dbReference type="Gene3D" id="3.40.640.10">
    <property type="entry name" value="Type I PLP-dependent aspartate aminotransferase-like (Major domain)"/>
    <property type="match status" value="1"/>
</dbReference>
<dbReference type="InterPro" id="IPR015422">
    <property type="entry name" value="PyrdxlP-dep_Trfase_small"/>
</dbReference>
<dbReference type="InterPro" id="IPR004636">
    <property type="entry name" value="AcOrn/SuccOrn_fam"/>
</dbReference>
<feature type="modified residue" description="N6-(pyridoxal phosphate)lysine" evidence="5">
    <location>
        <position position="235"/>
    </location>
</feature>
<dbReference type="PIRSF" id="PIRSF000521">
    <property type="entry name" value="Transaminase_4ab_Lys_Orn"/>
    <property type="match status" value="1"/>
</dbReference>
<organism evidence="6 7">
    <name type="scientific">Candidatus Enterococcus willemsii</name>
    <dbReference type="NCBI Taxonomy" id="1857215"/>
    <lineage>
        <taxon>Bacteria</taxon>
        <taxon>Bacillati</taxon>
        <taxon>Bacillota</taxon>
        <taxon>Bacilli</taxon>
        <taxon>Lactobacillales</taxon>
        <taxon>Enterococcaceae</taxon>
        <taxon>Enterococcus</taxon>
    </lineage>
</organism>
<dbReference type="NCBIfam" id="NF002797">
    <property type="entry name" value="PRK02936.1"/>
    <property type="match status" value="1"/>
</dbReference>